<dbReference type="RefSeq" id="WP_133245288.1">
    <property type="nucleotide sequence ID" value="NZ_CABMMC010000282.1"/>
</dbReference>
<dbReference type="EMBL" id="QEKH01000044">
    <property type="protein sequence ID" value="PVY35107.1"/>
    <property type="molecule type" value="Genomic_DNA"/>
</dbReference>
<keyword evidence="1" id="KW-0812">Transmembrane</keyword>
<dbReference type="GeneID" id="78297033"/>
<evidence type="ECO:0000313" key="3">
    <source>
        <dbReference type="Proteomes" id="UP000245959"/>
    </source>
</evidence>
<protein>
    <submittedName>
        <fullName evidence="2">Uncharacterized protein</fullName>
    </submittedName>
</protein>
<feature type="transmembrane region" description="Helical" evidence="1">
    <location>
        <begin position="12"/>
        <end position="31"/>
    </location>
</feature>
<evidence type="ECO:0000256" key="1">
    <source>
        <dbReference type="SAM" id="Phobius"/>
    </source>
</evidence>
<feature type="transmembrane region" description="Helical" evidence="1">
    <location>
        <begin position="52"/>
        <end position="73"/>
    </location>
</feature>
<keyword evidence="1" id="KW-0472">Membrane</keyword>
<organism evidence="2 3">
    <name type="scientific">Victivallis vadensis</name>
    <dbReference type="NCBI Taxonomy" id="172901"/>
    <lineage>
        <taxon>Bacteria</taxon>
        <taxon>Pseudomonadati</taxon>
        <taxon>Lentisphaerota</taxon>
        <taxon>Lentisphaeria</taxon>
        <taxon>Victivallales</taxon>
        <taxon>Victivallaceae</taxon>
        <taxon>Victivallis</taxon>
    </lineage>
</organism>
<proteinExistence type="predicted"/>
<evidence type="ECO:0000313" key="2">
    <source>
        <dbReference type="EMBL" id="PVY35107.1"/>
    </source>
</evidence>
<dbReference type="AlphaFoldDB" id="A0A2U1AFH8"/>
<gene>
    <name evidence="2" type="ORF">C8D82_1441</name>
</gene>
<comment type="caution">
    <text evidence="2">The sequence shown here is derived from an EMBL/GenBank/DDBJ whole genome shotgun (WGS) entry which is preliminary data.</text>
</comment>
<keyword evidence="3" id="KW-1185">Reference proteome</keyword>
<reference evidence="2 3" key="1">
    <citation type="submission" date="2018-04" db="EMBL/GenBank/DDBJ databases">
        <title>Genomic Encyclopedia of Type Strains, Phase IV (KMG-IV): sequencing the most valuable type-strain genomes for metagenomic binning, comparative biology and taxonomic classification.</title>
        <authorList>
            <person name="Goeker M."/>
        </authorList>
    </citation>
    <scope>NUCLEOTIDE SEQUENCE [LARGE SCALE GENOMIC DNA]</scope>
    <source>
        <strain evidence="2 3">DSM 14823</strain>
    </source>
</reference>
<name>A0A2U1AFH8_9BACT</name>
<feature type="transmembrane region" description="Helical" evidence="1">
    <location>
        <begin position="85"/>
        <end position="105"/>
    </location>
</feature>
<sequence>MPGTTAISPFDRAMCTLFFATGLYLFCYPYLFPEKFKTLRWGNPPHQKITRLGLLASSISLLLFPACAIAQYLQCHWLFDLGRGLLIVCFPAFFLDRLISPFVDFPPRQHPRSRQKPEKRRKHRRIKTRDLLIGRTSRTP</sequence>
<dbReference type="Proteomes" id="UP000245959">
    <property type="component" value="Unassembled WGS sequence"/>
</dbReference>
<keyword evidence="1" id="KW-1133">Transmembrane helix</keyword>
<accession>A0A2U1AFH8</accession>